<evidence type="ECO:0000256" key="1">
    <source>
        <dbReference type="PROSITE-ProRule" id="PRU00175"/>
    </source>
</evidence>
<evidence type="ECO:0000259" key="3">
    <source>
        <dbReference type="PROSITE" id="PS50089"/>
    </source>
</evidence>
<dbReference type="AlphaFoldDB" id="A0A6A6K407"/>
<dbReference type="SUPFAM" id="SSF57850">
    <property type="entry name" value="RING/U-box"/>
    <property type="match status" value="1"/>
</dbReference>
<sequence>MSRGFNNFNPPPTGDRRTGRDYGIYAPNNTDWNYPSLPMFPRLSPPQVPLGGSRGAPDDPWPHVEETLIPFHLIGFPMQPYSPTPFLVLNNGLAREPRPGIMEPRYFQASPSTQEDSRLTQDEQMKALKKLKKEIYNPVPKRISSRLCLYYRDRAEKILSERARDKEEDGKRCAVCLEDFEPKEMVMVTPCSHMFHEECIVPWVKSHGQCPVCRHALCDRIGGSAAGPSNNNNFHGLSPNDLIAILRAMGTMLCKRAFQHLKELSLSSRGMVAGVKPSQPKQPPESAKNCEAKWVSVRGAEVKEVGIDEKSRVKQAEKAEKIMHVVCWGPHMI</sequence>
<comment type="caution">
    <text evidence="4">The sequence shown here is derived from an EMBL/GenBank/DDBJ whole genome shotgun (WGS) entry which is preliminary data.</text>
</comment>
<dbReference type="InterPro" id="IPR001841">
    <property type="entry name" value="Znf_RING"/>
</dbReference>
<dbReference type="EMBL" id="JAAGAX010000020">
    <property type="protein sequence ID" value="KAF2283165.1"/>
    <property type="molecule type" value="Genomic_DNA"/>
</dbReference>
<dbReference type="PROSITE" id="PS50089">
    <property type="entry name" value="ZF_RING_2"/>
    <property type="match status" value="1"/>
</dbReference>
<dbReference type="PANTHER" id="PTHR22765">
    <property type="entry name" value="RING FINGER AND PROTEASE ASSOCIATED DOMAIN-CONTAINING"/>
    <property type="match status" value="1"/>
</dbReference>
<name>A0A6A6K407_HEVBR</name>
<dbReference type="PANTHER" id="PTHR22765:SF396">
    <property type="entry name" value="RING_U-BOX SUPERFAMILY PROTEIN"/>
    <property type="match status" value="1"/>
</dbReference>
<proteinExistence type="predicted"/>
<dbReference type="FunFam" id="3.30.40.10:FF:000468">
    <property type="entry name" value="RING/U-box superfamily protein"/>
    <property type="match status" value="1"/>
</dbReference>
<protein>
    <recommendedName>
        <fullName evidence="3">RING-type domain-containing protein</fullName>
    </recommendedName>
</protein>
<dbReference type="InterPro" id="IPR051826">
    <property type="entry name" value="E3_ubiquitin-ligase_domain"/>
</dbReference>
<keyword evidence="1" id="KW-0479">Metal-binding</keyword>
<dbReference type="Proteomes" id="UP000467840">
    <property type="component" value="Unassembled WGS sequence"/>
</dbReference>
<dbReference type="Pfam" id="PF13639">
    <property type="entry name" value="zf-RING_2"/>
    <property type="match status" value="1"/>
</dbReference>
<keyword evidence="1" id="KW-0862">Zinc</keyword>
<reference evidence="4 5" key="1">
    <citation type="journal article" date="2020" name="Mol. Plant">
        <title>The Chromosome-Based Rubber Tree Genome Provides New Insights into Spurge Genome Evolution and Rubber Biosynthesis.</title>
        <authorList>
            <person name="Liu J."/>
            <person name="Shi C."/>
            <person name="Shi C.C."/>
            <person name="Li W."/>
            <person name="Zhang Q.J."/>
            <person name="Zhang Y."/>
            <person name="Li K."/>
            <person name="Lu H.F."/>
            <person name="Shi C."/>
            <person name="Zhu S.T."/>
            <person name="Xiao Z.Y."/>
            <person name="Nan H."/>
            <person name="Yue Y."/>
            <person name="Zhu X.G."/>
            <person name="Wu Y."/>
            <person name="Hong X.N."/>
            <person name="Fan G.Y."/>
            <person name="Tong Y."/>
            <person name="Zhang D."/>
            <person name="Mao C.L."/>
            <person name="Liu Y.L."/>
            <person name="Hao S.J."/>
            <person name="Liu W.Q."/>
            <person name="Lv M.Q."/>
            <person name="Zhang H.B."/>
            <person name="Liu Y."/>
            <person name="Hu-Tang G.R."/>
            <person name="Wang J.P."/>
            <person name="Wang J.H."/>
            <person name="Sun Y.H."/>
            <person name="Ni S.B."/>
            <person name="Chen W.B."/>
            <person name="Zhang X.C."/>
            <person name="Jiao Y.N."/>
            <person name="Eichler E.E."/>
            <person name="Li G.H."/>
            <person name="Liu X."/>
            <person name="Gao L.Z."/>
        </authorList>
    </citation>
    <scope>NUCLEOTIDE SEQUENCE [LARGE SCALE GENOMIC DNA]</scope>
    <source>
        <strain evidence="5">cv. GT1</strain>
        <tissue evidence="4">Leaf</tissue>
    </source>
</reference>
<dbReference type="InterPro" id="IPR013083">
    <property type="entry name" value="Znf_RING/FYVE/PHD"/>
</dbReference>
<feature type="region of interest" description="Disordered" evidence="2">
    <location>
        <begin position="1"/>
        <end position="22"/>
    </location>
</feature>
<accession>A0A6A6K407</accession>
<dbReference type="GO" id="GO:0008270">
    <property type="term" value="F:zinc ion binding"/>
    <property type="evidence" value="ECO:0007669"/>
    <property type="project" value="UniProtKB-KW"/>
</dbReference>
<dbReference type="Gene3D" id="3.30.40.10">
    <property type="entry name" value="Zinc/RING finger domain, C3HC4 (zinc finger)"/>
    <property type="match status" value="1"/>
</dbReference>
<evidence type="ECO:0000313" key="5">
    <source>
        <dbReference type="Proteomes" id="UP000467840"/>
    </source>
</evidence>
<organism evidence="4 5">
    <name type="scientific">Hevea brasiliensis</name>
    <name type="common">Para rubber tree</name>
    <name type="synonym">Siphonia brasiliensis</name>
    <dbReference type="NCBI Taxonomy" id="3981"/>
    <lineage>
        <taxon>Eukaryota</taxon>
        <taxon>Viridiplantae</taxon>
        <taxon>Streptophyta</taxon>
        <taxon>Embryophyta</taxon>
        <taxon>Tracheophyta</taxon>
        <taxon>Spermatophyta</taxon>
        <taxon>Magnoliopsida</taxon>
        <taxon>eudicotyledons</taxon>
        <taxon>Gunneridae</taxon>
        <taxon>Pentapetalae</taxon>
        <taxon>rosids</taxon>
        <taxon>fabids</taxon>
        <taxon>Malpighiales</taxon>
        <taxon>Euphorbiaceae</taxon>
        <taxon>Crotonoideae</taxon>
        <taxon>Micrandreae</taxon>
        <taxon>Hevea</taxon>
    </lineage>
</organism>
<dbReference type="GO" id="GO:0061630">
    <property type="term" value="F:ubiquitin protein ligase activity"/>
    <property type="evidence" value="ECO:0007669"/>
    <property type="project" value="TreeGrafter"/>
</dbReference>
<dbReference type="GO" id="GO:0006511">
    <property type="term" value="P:ubiquitin-dependent protein catabolic process"/>
    <property type="evidence" value="ECO:0007669"/>
    <property type="project" value="TreeGrafter"/>
</dbReference>
<dbReference type="SMART" id="SM00184">
    <property type="entry name" value="RING"/>
    <property type="match status" value="1"/>
</dbReference>
<keyword evidence="5" id="KW-1185">Reference proteome</keyword>
<gene>
    <name evidence="4" type="ORF">GH714_043495</name>
</gene>
<evidence type="ECO:0000256" key="2">
    <source>
        <dbReference type="SAM" id="MobiDB-lite"/>
    </source>
</evidence>
<keyword evidence="1" id="KW-0863">Zinc-finger</keyword>
<evidence type="ECO:0000313" key="4">
    <source>
        <dbReference type="EMBL" id="KAF2283165.1"/>
    </source>
</evidence>
<feature type="domain" description="RING-type" evidence="3">
    <location>
        <begin position="173"/>
        <end position="214"/>
    </location>
</feature>